<dbReference type="PATRIC" id="fig|761659.10.peg.793"/>
<evidence type="ECO:0000313" key="3">
    <source>
        <dbReference type="Proteomes" id="UP000000933"/>
    </source>
</evidence>
<dbReference type="Pfam" id="PF00535">
    <property type="entry name" value="Glycos_transf_2"/>
    <property type="match status" value="1"/>
</dbReference>
<accession>D5H6H5</accession>
<evidence type="ECO:0000313" key="2">
    <source>
        <dbReference type="EMBL" id="CBH23630.1"/>
    </source>
</evidence>
<dbReference type="KEGG" id="srm:SRM_00709"/>
<dbReference type="HOGENOM" id="CLU_1018990_0_0_10"/>
<evidence type="ECO:0000259" key="1">
    <source>
        <dbReference type="Pfam" id="PF00535"/>
    </source>
</evidence>
<dbReference type="InterPro" id="IPR001173">
    <property type="entry name" value="Glyco_trans_2-like"/>
</dbReference>
<keyword evidence="2" id="KW-0808">Transferase</keyword>
<dbReference type="InterPro" id="IPR029044">
    <property type="entry name" value="Nucleotide-diphossugar_trans"/>
</dbReference>
<dbReference type="PANTHER" id="PTHR43685:SF2">
    <property type="entry name" value="GLYCOSYLTRANSFERASE 2-LIKE DOMAIN-CONTAINING PROTEIN"/>
    <property type="match status" value="1"/>
</dbReference>
<dbReference type="AlphaFoldDB" id="D5H6H5"/>
<sequence>MTNMSRRVGVSVVIPTCDRPNKLRRAVNSVIYQIDSNDELIIANNGYNDVNIEESTEYFSVDYLDPYCGASHARNEGVQLASNEYVAFLDDDDMWEEGYLERVKREIHNHDPDVLVTALKKKGSHKKYKCIDSDSDLLTQLLVGNPGFGGSNIVVKRSIFEEIGGFREEFKVGNDRAFGIDLLLHDATVRPCCDVSVIVDKEGDDRLGKSTGKYDHKCKFFDEYKNIMDWKSWIISKKRINHIAFMENRSVLYIIPAIIYKSMEYIISKYKQY</sequence>
<dbReference type="EMBL" id="FP565814">
    <property type="protein sequence ID" value="CBH23630.1"/>
    <property type="molecule type" value="Genomic_DNA"/>
</dbReference>
<dbReference type="Proteomes" id="UP000000933">
    <property type="component" value="Chromosome"/>
</dbReference>
<dbReference type="Gene3D" id="3.90.550.10">
    <property type="entry name" value="Spore Coat Polysaccharide Biosynthesis Protein SpsA, Chain A"/>
    <property type="match status" value="1"/>
</dbReference>
<dbReference type="GO" id="GO:0016740">
    <property type="term" value="F:transferase activity"/>
    <property type="evidence" value="ECO:0007669"/>
    <property type="project" value="UniProtKB-KW"/>
</dbReference>
<feature type="domain" description="Glycosyltransferase 2-like" evidence="1">
    <location>
        <begin position="11"/>
        <end position="161"/>
    </location>
</feature>
<dbReference type="InterPro" id="IPR050834">
    <property type="entry name" value="Glycosyltransf_2"/>
</dbReference>
<dbReference type="SUPFAM" id="SSF53448">
    <property type="entry name" value="Nucleotide-diphospho-sugar transferases"/>
    <property type="match status" value="1"/>
</dbReference>
<reference evidence="2 3" key="1">
    <citation type="journal article" date="2010" name="ISME J.">
        <title>Fine-scale evolution: genomic, phenotypic and ecological differentiation in two coexisting Salinibacter ruber strains.</title>
        <authorList>
            <person name="Pena A."/>
            <person name="Teeling H."/>
            <person name="Huerta-Cepas J."/>
            <person name="Santos F."/>
            <person name="Yarza P."/>
            <person name="Brito-Echeverria J."/>
            <person name="Lucio M."/>
            <person name="Schmitt-Kopplin P."/>
            <person name="Meseguer I."/>
            <person name="Schenowitz C."/>
            <person name="Dossat C."/>
            <person name="Barbe V."/>
            <person name="Dopazo J."/>
            <person name="Rossello-Mora R."/>
            <person name="Schuler M."/>
            <person name="Glockner F.O."/>
            <person name="Amann R."/>
            <person name="Gabaldon T."/>
            <person name="Anton J."/>
        </authorList>
    </citation>
    <scope>NUCLEOTIDE SEQUENCE [LARGE SCALE GENOMIC DNA]</scope>
    <source>
        <strain evidence="2 3">M8</strain>
    </source>
</reference>
<gene>
    <name evidence="2" type="primary">wcaA</name>
    <name evidence="2" type="ordered locus">SRM_00709</name>
</gene>
<dbReference type="CDD" id="cd00761">
    <property type="entry name" value="Glyco_tranf_GTA_type"/>
    <property type="match status" value="1"/>
</dbReference>
<organism evidence="2 3">
    <name type="scientific">Salinibacter ruber (strain M8)</name>
    <dbReference type="NCBI Taxonomy" id="761659"/>
    <lineage>
        <taxon>Bacteria</taxon>
        <taxon>Pseudomonadati</taxon>
        <taxon>Rhodothermota</taxon>
        <taxon>Rhodothermia</taxon>
        <taxon>Rhodothermales</taxon>
        <taxon>Salinibacteraceae</taxon>
        <taxon>Salinibacter</taxon>
    </lineage>
</organism>
<protein>
    <submittedName>
        <fullName evidence="2">Glycosyl transferase, family 2</fullName>
    </submittedName>
</protein>
<reference evidence="3" key="2">
    <citation type="submission" date="2010-04" db="EMBL/GenBank/DDBJ databases">
        <title>Genome sequence of Salinibacter ruber M8.</title>
        <authorList>
            <consortium name="Genoscope"/>
        </authorList>
    </citation>
    <scope>NUCLEOTIDE SEQUENCE [LARGE SCALE GENOMIC DNA]</scope>
    <source>
        <strain evidence="3">M8</strain>
    </source>
</reference>
<proteinExistence type="predicted"/>
<dbReference type="PANTHER" id="PTHR43685">
    <property type="entry name" value="GLYCOSYLTRANSFERASE"/>
    <property type="match status" value="1"/>
</dbReference>
<name>D5H6H5_SALRM</name>